<dbReference type="Pfam" id="PF00528">
    <property type="entry name" value="BPD_transp_1"/>
    <property type="match status" value="1"/>
</dbReference>
<evidence type="ECO:0000259" key="7">
    <source>
        <dbReference type="PROSITE" id="PS50928"/>
    </source>
</evidence>
<evidence type="ECO:0000256" key="6">
    <source>
        <dbReference type="RuleBase" id="RU363032"/>
    </source>
</evidence>
<keyword evidence="2 6" id="KW-0813">Transport</keyword>
<dbReference type="RefSeq" id="WP_045249002.1">
    <property type="nucleotide sequence ID" value="NZ_CP099706.1"/>
</dbReference>
<feature type="domain" description="ABC transmembrane type-1" evidence="7">
    <location>
        <begin position="15"/>
        <end position="197"/>
    </location>
</feature>
<evidence type="ECO:0000256" key="4">
    <source>
        <dbReference type="ARBA" id="ARBA00022989"/>
    </source>
</evidence>
<name>A0A0F0LDI8_9MICO</name>
<feature type="transmembrane region" description="Helical" evidence="6">
    <location>
        <begin position="132"/>
        <end position="159"/>
    </location>
</feature>
<evidence type="ECO:0000256" key="3">
    <source>
        <dbReference type="ARBA" id="ARBA00022692"/>
    </source>
</evidence>
<comment type="caution">
    <text evidence="8">The sequence shown here is derived from an EMBL/GenBank/DDBJ whole genome shotgun (WGS) entry which is preliminary data.</text>
</comment>
<dbReference type="PANTHER" id="PTHR30177:SF4">
    <property type="entry name" value="OSMOPROTECTANT IMPORT PERMEASE PROTEIN OSMW"/>
    <property type="match status" value="1"/>
</dbReference>
<evidence type="ECO:0000256" key="1">
    <source>
        <dbReference type="ARBA" id="ARBA00004141"/>
    </source>
</evidence>
<comment type="subcellular location">
    <subcellularLocation>
        <location evidence="6">Cell membrane</location>
        <topology evidence="6">Multi-pass membrane protein</topology>
    </subcellularLocation>
    <subcellularLocation>
        <location evidence="1">Membrane</location>
        <topology evidence="1">Multi-pass membrane protein</topology>
    </subcellularLocation>
</comment>
<organism evidence="8 9">
    <name type="scientific">Microbacterium azadirachtae</name>
    <dbReference type="NCBI Taxonomy" id="582680"/>
    <lineage>
        <taxon>Bacteria</taxon>
        <taxon>Bacillati</taxon>
        <taxon>Actinomycetota</taxon>
        <taxon>Actinomycetes</taxon>
        <taxon>Micrococcales</taxon>
        <taxon>Microbacteriaceae</taxon>
        <taxon>Microbacterium</taxon>
    </lineage>
</organism>
<dbReference type="InterPro" id="IPR035906">
    <property type="entry name" value="MetI-like_sf"/>
</dbReference>
<keyword evidence="9" id="KW-1185">Reference proteome</keyword>
<protein>
    <submittedName>
        <fullName evidence="8">Glycine betaine/carnitine/choline transport system permease protein OpuCB</fullName>
    </submittedName>
</protein>
<evidence type="ECO:0000256" key="2">
    <source>
        <dbReference type="ARBA" id="ARBA00022448"/>
    </source>
</evidence>
<evidence type="ECO:0000256" key="5">
    <source>
        <dbReference type="ARBA" id="ARBA00023136"/>
    </source>
</evidence>
<reference evidence="8 9" key="1">
    <citation type="submission" date="2015-02" db="EMBL/GenBank/DDBJ databases">
        <title>Draft genome sequences of ten Microbacterium spp. with emphasis on heavy metal contaminated environments.</title>
        <authorList>
            <person name="Corretto E."/>
        </authorList>
    </citation>
    <scope>NUCLEOTIDE SEQUENCE [LARGE SCALE GENOMIC DNA]</scope>
    <source>
        <strain evidence="8 9">DSM 23848</strain>
    </source>
</reference>
<dbReference type="GO" id="GO:0055085">
    <property type="term" value="P:transmembrane transport"/>
    <property type="evidence" value="ECO:0007669"/>
    <property type="project" value="InterPro"/>
</dbReference>
<dbReference type="PROSITE" id="PS50928">
    <property type="entry name" value="ABC_TM1"/>
    <property type="match status" value="1"/>
</dbReference>
<dbReference type="CDD" id="cd06261">
    <property type="entry name" value="TM_PBP2"/>
    <property type="match status" value="1"/>
</dbReference>
<feature type="transmembrane region" description="Helical" evidence="6">
    <location>
        <begin position="50"/>
        <end position="77"/>
    </location>
</feature>
<evidence type="ECO:0000313" key="8">
    <source>
        <dbReference type="EMBL" id="KJL30345.1"/>
    </source>
</evidence>
<accession>A0A0F0LDI8</accession>
<keyword evidence="4 6" id="KW-1133">Transmembrane helix</keyword>
<dbReference type="AlphaFoldDB" id="A0A0F0LDI8"/>
<dbReference type="GO" id="GO:0005886">
    <property type="term" value="C:plasma membrane"/>
    <property type="evidence" value="ECO:0007669"/>
    <property type="project" value="UniProtKB-SubCell"/>
</dbReference>
<dbReference type="PANTHER" id="PTHR30177">
    <property type="entry name" value="GLYCINE BETAINE/L-PROLINE TRANSPORT SYSTEM PERMEASE PROTEIN PROW"/>
    <property type="match status" value="1"/>
</dbReference>
<keyword evidence="3 6" id="KW-0812">Transmembrane</keyword>
<feature type="transmembrane region" description="Helical" evidence="6">
    <location>
        <begin position="179"/>
        <end position="204"/>
    </location>
</feature>
<proteinExistence type="inferred from homology"/>
<dbReference type="OrthoDB" id="3233284at2"/>
<feature type="transmembrane region" description="Helical" evidence="6">
    <location>
        <begin position="83"/>
        <end position="103"/>
    </location>
</feature>
<comment type="similarity">
    <text evidence="6">Belongs to the binding-protein-dependent transport system permease family.</text>
</comment>
<dbReference type="Proteomes" id="UP000033448">
    <property type="component" value="Unassembled WGS sequence"/>
</dbReference>
<feature type="transmembrane region" description="Helical" evidence="6">
    <location>
        <begin position="23"/>
        <end position="43"/>
    </location>
</feature>
<dbReference type="EMBL" id="JYIT01000044">
    <property type="protein sequence ID" value="KJL30345.1"/>
    <property type="molecule type" value="Genomic_DNA"/>
</dbReference>
<dbReference type="PATRIC" id="fig|582680.7.peg.265"/>
<evidence type="ECO:0000313" key="9">
    <source>
        <dbReference type="Proteomes" id="UP000033448"/>
    </source>
</evidence>
<keyword evidence="5 6" id="KW-0472">Membrane</keyword>
<dbReference type="Gene3D" id="1.10.3720.10">
    <property type="entry name" value="MetI-like"/>
    <property type="match status" value="1"/>
</dbReference>
<dbReference type="SUPFAM" id="SSF161098">
    <property type="entry name" value="MetI-like"/>
    <property type="match status" value="1"/>
</dbReference>
<dbReference type="InterPro" id="IPR051204">
    <property type="entry name" value="ABC_transp_perm/SBD"/>
</dbReference>
<sequence>MTWIIDNLGLIVSLAAVHLQQSLIALVLGVVVSVPLGWIAWRYRLVRGPVIVLTGLLYTIPSLALLILLPALLGYSAISPTNLVVALTIYNVAILVRAVADGLDSVDADVRRAAIAMGYGSGRRFWTVDLPLAGPVILAGVRVAAVSTIALATVGILVGVQNLGYLFTNGLDRRLIEEVFAGVIAVILLALVVDALLVVLGRLVMPWQRRGRRRTRSAAPEALEGPAVVTGGAA</sequence>
<dbReference type="InterPro" id="IPR000515">
    <property type="entry name" value="MetI-like"/>
</dbReference>
<gene>
    <name evidence="8" type="primary">opuCB_1</name>
    <name evidence="8" type="ORF">RL72_00252</name>
</gene>
<dbReference type="GO" id="GO:0031460">
    <property type="term" value="P:glycine betaine transport"/>
    <property type="evidence" value="ECO:0007669"/>
    <property type="project" value="TreeGrafter"/>
</dbReference>